<dbReference type="InterPro" id="IPR011335">
    <property type="entry name" value="Restrct_endonuc-II-like"/>
</dbReference>
<feature type="region of interest" description="Disordered" evidence="1">
    <location>
        <begin position="1"/>
        <end position="21"/>
    </location>
</feature>
<dbReference type="InterPro" id="IPR007569">
    <property type="entry name" value="DUF559"/>
</dbReference>
<evidence type="ECO:0000313" key="3">
    <source>
        <dbReference type="EMBL" id="OAP97156.1"/>
    </source>
</evidence>
<dbReference type="Gene3D" id="3.40.960.10">
    <property type="entry name" value="VSR Endonuclease"/>
    <property type="match status" value="1"/>
</dbReference>
<feature type="domain" description="DUF559" evidence="2">
    <location>
        <begin position="10"/>
        <end position="113"/>
    </location>
</feature>
<evidence type="ECO:0000259" key="2">
    <source>
        <dbReference type="Pfam" id="PF04480"/>
    </source>
</evidence>
<organism evidence="3">
    <name type="scientific">Rhizobium leguminosarum</name>
    <dbReference type="NCBI Taxonomy" id="384"/>
    <lineage>
        <taxon>Bacteria</taxon>
        <taxon>Pseudomonadati</taxon>
        <taxon>Pseudomonadota</taxon>
        <taxon>Alphaproteobacteria</taxon>
        <taxon>Hyphomicrobiales</taxon>
        <taxon>Rhizobiaceae</taxon>
        <taxon>Rhizobium/Agrobacterium group</taxon>
        <taxon>Rhizobium</taxon>
    </lineage>
</organism>
<dbReference type="EMBL" id="LWBS01000011">
    <property type="protein sequence ID" value="OAP97156.1"/>
    <property type="molecule type" value="Genomic_DNA"/>
</dbReference>
<dbReference type="SUPFAM" id="SSF52980">
    <property type="entry name" value="Restriction endonuclease-like"/>
    <property type="match status" value="1"/>
</dbReference>
<proteinExistence type="predicted"/>
<reference evidence="3" key="1">
    <citation type="submission" date="2016-04" db="EMBL/GenBank/DDBJ databases">
        <title>Fast-growing isolate from the root nodules of Vavilovia formosa.</title>
        <authorList>
            <person name="Kimeklis A."/>
            <person name="Safronova V."/>
            <person name="Belimov A."/>
            <person name="Andronov E."/>
        </authorList>
    </citation>
    <scope>NUCLEOTIDE SEQUENCE [LARGE SCALE GENOMIC DNA]</scope>
    <source>
        <strain evidence="3">Vaf-46</strain>
    </source>
</reference>
<gene>
    <name evidence="3" type="ORF">A4U53_11000</name>
</gene>
<comment type="caution">
    <text evidence="3">The sequence shown here is derived from an EMBL/GenBank/DDBJ whole genome shotgun (WGS) entry which is preliminary data.</text>
</comment>
<dbReference type="eggNOG" id="COG2852">
    <property type="taxonomic scope" value="Bacteria"/>
</dbReference>
<dbReference type="PANTHER" id="PTHR38590:SF1">
    <property type="entry name" value="BLL0828 PROTEIN"/>
    <property type="match status" value="1"/>
</dbReference>
<accession>A0A179BZQ4</accession>
<dbReference type="CDD" id="cd01038">
    <property type="entry name" value="Endonuclease_DUF559"/>
    <property type="match status" value="1"/>
</dbReference>
<protein>
    <recommendedName>
        <fullName evidence="2">DUF559 domain-containing protein</fullName>
    </recommendedName>
</protein>
<sequence length="118" mass="13830">MRHIPPPVNRSRAKAMRKDSTPAENMLWQVIRDRKLEGFKFRRQVPLGRYILDFVCFEAKIIVEVDGSQHAENAADTVRDDHFKVEGFRILRFWNDEVENSLDSVCASILMQLRNRGE</sequence>
<dbReference type="Pfam" id="PF04480">
    <property type="entry name" value="DUF559"/>
    <property type="match status" value="1"/>
</dbReference>
<name>A0A179BZQ4_RHILE</name>
<evidence type="ECO:0000256" key="1">
    <source>
        <dbReference type="SAM" id="MobiDB-lite"/>
    </source>
</evidence>
<dbReference type="InterPro" id="IPR047216">
    <property type="entry name" value="Endonuclease_DUF559_bact"/>
</dbReference>
<dbReference type="AlphaFoldDB" id="A0A179BZQ4"/>
<dbReference type="PANTHER" id="PTHR38590">
    <property type="entry name" value="BLL0828 PROTEIN"/>
    <property type="match status" value="1"/>
</dbReference>